<dbReference type="Proteomes" id="UP000614811">
    <property type="component" value="Unassembled WGS sequence"/>
</dbReference>
<sequence length="316" mass="34476">MQVTTLFRTAATSAVIALLILPLRIVSADEVKLHLVNTKVSDRIYMLRGEGGFTGGNVALSIGEDGVAMIDNGISSVLEMLRAETRKITDQPIDYLINTHVHGDHTGNNFAYGSDGTRIISHENLRTALVKQGVETESGKQPTPKASLPVLTFSDRMTIHINGDQAKIIHFAHAHTDGDAIVYFAGDNVIHTGDIMFNKVFPYIDESNGGSLRGAIKALQSIHEMSNDDTKIIPGHGPLATKADIKRTIDMMQDSLSLVQALADDGQSDEEILAANPLSKYQEYHWGFITTERMTKQVISAVRSVSQKAKPHSHSH</sequence>
<protein>
    <submittedName>
        <fullName evidence="3">Cyclase</fullName>
    </submittedName>
</protein>
<organism evidence="3 4">
    <name type="scientific">Arenicella chitinivorans</name>
    <dbReference type="NCBI Taxonomy" id="1329800"/>
    <lineage>
        <taxon>Bacteria</taxon>
        <taxon>Pseudomonadati</taxon>
        <taxon>Pseudomonadota</taxon>
        <taxon>Gammaproteobacteria</taxon>
        <taxon>Arenicellales</taxon>
        <taxon>Arenicellaceae</taxon>
        <taxon>Arenicella</taxon>
    </lineage>
</organism>
<comment type="similarity">
    <text evidence="1">Belongs to the metallo-beta-lactamase superfamily. Class-B beta-lactamase family.</text>
</comment>
<reference evidence="3" key="2">
    <citation type="submission" date="2020-09" db="EMBL/GenBank/DDBJ databases">
        <authorList>
            <person name="Sun Q."/>
            <person name="Kim S."/>
        </authorList>
    </citation>
    <scope>NUCLEOTIDE SEQUENCE</scope>
    <source>
        <strain evidence="3">KCTC 12711</strain>
    </source>
</reference>
<evidence type="ECO:0000313" key="3">
    <source>
        <dbReference type="EMBL" id="GHA15856.1"/>
    </source>
</evidence>
<dbReference type="SMART" id="SM00849">
    <property type="entry name" value="Lactamase_B"/>
    <property type="match status" value="1"/>
</dbReference>
<accession>A0A918VQ26</accession>
<dbReference type="RefSeq" id="WP_189402140.1">
    <property type="nucleotide sequence ID" value="NZ_BMXA01000005.1"/>
</dbReference>
<dbReference type="GO" id="GO:0017001">
    <property type="term" value="P:antibiotic catabolic process"/>
    <property type="evidence" value="ECO:0007669"/>
    <property type="project" value="UniProtKB-ARBA"/>
</dbReference>
<gene>
    <name evidence="3" type="ORF">GCM10008090_26860</name>
</gene>
<evidence type="ECO:0000259" key="2">
    <source>
        <dbReference type="SMART" id="SM00849"/>
    </source>
</evidence>
<evidence type="ECO:0000313" key="4">
    <source>
        <dbReference type="Proteomes" id="UP000614811"/>
    </source>
</evidence>
<dbReference type="InterPro" id="IPR001279">
    <property type="entry name" value="Metallo-B-lactamas"/>
</dbReference>
<dbReference type="PANTHER" id="PTHR42951">
    <property type="entry name" value="METALLO-BETA-LACTAMASE DOMAIN-CONTAINING"/>
    <property type="match status" value="1"/>
</dbReference>
<dbReference type="InterPro" id="IPR050855">
    <property type="entry name" value="NDM-1-like"/>
</dbReference>
<dbReference type="AlphaFoldDB" id="A0A918VQ26"/>
<dbReference type="EMBL" id="BMXA01000005">
    <property type="protein sequence ID" value="GHA15856.1"/>
    <property type="molecule type" value="Genomic_DNA"/>
</dbReference>
<reference evidence="3" key="1">
    <citation type="journal article" date="2014" name="Int. J. Syst. Evol. Microbiol.">
        <title>Complete genome sequence of Corynebacterium casei LMG S-19264T (=DSM 44701T), isolated from a smear-ripened cheese.</title>
        <authorList>
            <consortium name="US DOE Joint Genome Institute (JGI-PGF)"/>
            <person name="Walter F."/>
            <person name="Albersmeier A."/>
            <person name="Kalinowski J."/>
            <person name="Ruckert C."/>
        </authorList>
    </citation>
    <scope>NUCLEOTIDE SEQUENCE</scope>
    <source>
        <strain evidence="3">KCTC 12711</strain>
    </source>
</reference>
<dbReference type="Pfam" id="PF00753">
    <property type="entry name" value="Lactamase_B"/>
    <property type="match status" value="1"/>
</dbReference>
<dbReference type="Gene3D" id="3.60.15.10">
    <property type="entry name" value="Ribonuclease Z/Hydroxyacylglutathione hydrolase-like"/>
    <property type="match status" value="1"/>
</dbReference>
<dbReference type="InterPro" id="IPR036866">
    <property type="entry name" value="RibonucZ/Hydroxyglut_hydro"/>
</dbReference>
<keyword evidence="4" id="KW-1185">Reference proteome</keyword>
<comment type="caution">
    <text evidence="3">The sequence shown here is derived from an EMBL/GenBank/DDBJ whole genome shotgun (WGS) entry which is preliminary data.</text>
</comment>
<evidence type="ECO:0000256" key="1">
    <source>
        <dbReference type="ARBA" id="ARBA00005250"/>
    </source>
</evidence>
<proteinExistence type="inferred from homology"/>
<feature type="domain" description="Metallo-beta-lactamase" evidence="2">
    <location>
        <begin position="55"/>
        <end position="236"/>
    </location>
</feature>
<dbReference type="PANTHER" id="PTHR42951:SF4">
    <property type="entry name" value="ACYL-COENZYME A THIOESTERASE MBLAC2"/>
    <property type="match status" value="1"/>
</dbReference>
<name>A0A918VQ26_9GAMM</name>
<dbReference type="SUPFAM" id="SSF56281">
    <property type="entry name" value="Metallo-hydrolase/oxidoreductase"/>
    <property type="match status" value="1"/>
</dbReference>
<dbReference type="CDD" id="cd16282">
    <property type="entry name" value="metallo-hydrolase-like_MBL-fold"/>
    <property type="match status" value="1"/>
</dbReference>